<reference evidence="3 4" key="1">
    <citation type="submission" date="2024-02" db="EMBL/GenBank/DDBJ databases">
        <authorList>
            <person name="Chen Y."/>
            <person name="Shah S."/>
            <person name="Dougan E. K."/>
            <person name="Thang M."/>
            <person name="Chan C."/>
        </authorList>
    </citation>
    <scope>NUCLEOTIDE SEQUENCE [LARGE SCALE GENOMIC DNA]</scope>
</reference>
<name>A0ABP0NHC2_9DINO</name>
<feature type="compositionally biased region" description="Polar residues" evidence="2">
    <location>
        <begin position="409"/>
        <end position="422"/>
    </location>
</feature>
<feature type="compositionally biased region" description="Acidic residues" evidence="2">
    <location>
        <begin position="74"/>
        <end position="93"/>
    </location>
</feature>
<feature type="region of interest" description="Disordered" evidence="2">
    <location>
        <begin position="409"/>
        <end position="439"/>
    </location>
</feature>
<evidence type="ECO:0000313" key="4">
    <source>
        <dbReference type="Proteomes" id="UP001642464"/>
    </source>
</evidence>
<feature type="region of interest" description="Disordered" evidence="2">
    <location>
        <begin position="41"/>
        <end position="93"/>
    </location>
</feature>
<protein>
    <submittedName>
        <fullName evidence="3">Uncharacterized protein</fullName>
    </submittedName>
</protein>
<comment type="caution">
    <text evidence="3">The sequence shown here is derived from an EMBL/GenBank/DDBJ whole genome shotgun (WGS) entry which is preliminary data.</text>
</comment>
<evidence type="ECO:0000313" key="3">
    <source>
        <dbReference type="EMBL" id="CAK9063016.1"/>
    </source>
</evidence>
<dbReference type="Proteomes" id="UP001642464">
    <property type="component" value="Unassembled WGS sequence"/>
</dbReference>
<feature type="compositionally biased region" description="Polar residues" evidence="2">
    <location>
        <begin position="281"/>
        <end position="296"/>
    </location>
</feature>
<dbReference type="EMBL" id="CAXAMM010028557">
    <property type="protein sequence ID" value="CAK9063016.1"/>
    <property type="molecule type" value="Genomic_DNA"/>
</dbReference>
<sequence length="554" mass="58801">MEKAKMREGSNRHPIVAAGLVDREKMNEIMMKQIQEIKELKAAHRAKQRRPLKELPTAGGFLPPGPIQAPEAPEPPEAEEVAEAPAAMDDDTETPEVEVPKSAEMATGAVNQILTLEPLLSNEAEPPPGLGGNRPAPLELNVPEVCDSVADRFLGLHGMDLFDLLGVVKDCVSNGWVKEEEIDMSHVQETIAKFEATFESPKATPAPSVAGLSVQDAPQSFHTPSHWPSPAQMPAMQPSPNATNFSMQGATDPMATHFHSPNPSTTSPLPSNFAQQFHAPNPTQLASPLPSVTSPSPALTQAQVMAQMITQAHGNPHGQAHAAAHMMQVLGNPQGQTQAAAQMIQVMAQQQAQAQQQAAQVAQQQAQAQQQAAQVAQAQMPAMQAAPNATNFSMQGAMDPMAAASFQSPVASPNPFAQQFHSPNPMASPLPSGTSPSPAFTQAQAMAQMITQAHGNPHGQAQAAAQMMQAHGNPQSQAQAAAQMMQVMTAQHHAQSAAEARWNITASVKREVIGKHERWKTLENYSMHSALLDGKMHGLGMPRFSNGFGGGAAA</sequence>
<proteinExistence type="predicted"/>
<gene>
    <name evidence="3" type="ORF">SCF082_LOCUS32710</name>
</gene>
<keyword evidence="4" id="KW-1185">Reference proteome</keyword>
<feature type="compositionally biased region" description="Low complexity" evidence="2">
    <location>
        <begin position="260"/>
        <end position="272"/>
    </location>
</feature>
<evidence type="ECO:0000256" key="1">
    <source>
        <dbReference type="SAM" id="Coils"/>
    </source>
</evidence>
<evidence type="ECO:0000256" key="2">
    <source>
        <dbReference type="SAM" id="MobiDB-lite"/>
    </source>
</evidence>
<organism evidence="3 4">
    <name type="scientific">Durusdinium trenchii</name>
    <dbReference type="NCBI Taxonomy" id="1381693"/>
    <lineage>
        <taxon>Eukaryota</taxon>
        <taxon>Sar</taxon>
        <taxon>Alveolata</taxon>
        <taxon>Dinophyceae</taxon>
        <taxon>Suessiales</taxon>
        <taxon>Symbiodiniaceae</taxon>
        <taxon>Durusdinium</taxon>
    </lineage>
</organism>
<keyword evidence="1" id="KW-0175">Coiled coil</keyword>
<feature type="compositionally biased region" description="Pro residues" evidence="2">
    <location>
        <begin position="63"/>
        <end position="73"/>
    </location>
</feature>
<feature type="region of interest" description="Disordered" evidence="2">
    <location>
        <begin position="259"/>
        <end position="296"/>
    </location>
</feature>
<feature type="coiled-coil region" evidence="1">
    <location>
        <begin position="347"/>
        <end position="379"/>
    </location>
</feature>
<accession>A0ABP0NHC2</accession>